<name>A0A9D4ZFM7_ADICA</name>
<sequence>MEQGGRGGAARAVAATAACSSTVGATQAVTPQQVLESLMMDGTFDDLRHKIINQLKHNEELKKYTTSMVEQSQTLNTPGAEKKSKRDLFVSLKHELEGPVLERASKAAWELILSKEGIGKEIMETVYRAYNQLHGKETSLYSPSDPHTSVTTITSELQMQGQGVGHPGGLVHDSSHSRVEE</sequence>
<evidence type="ECO:0000256" key="1">
    <source>
        <dbReference type="SAM" id="MobiDB-lite"/>
    </source>
</evidence>
<dbReference type="Proteomes" id="UP000886520">
    <property type="component" value="Chromosome 13"/>
</dbReference>
<evidence type="ECO:0000313" key="2">
    <source>
        <dbReference type="EMBL" id="KAI5071485.1"/>
    </source>
</evidence>
<dbReference type="PANTHER" id="PTHR34356">
    <property type="entry name" value="ANTIGENIC HEAT-STABLE PROTEIN"/>
    <property type="match status" value="1"/>
</dbReference>
<dbReference type="EMBL" id="JABFUD020000013">
    <property type="protein sequence ID" value="KAI5071485.1"/>
    <property type="molecule type" value="Genomic_DNA"/>
</dbReference>
<accession>A0A9D4ZFM7</accession>
<gene>
    <name evidence="2" type="ORF">GOP47_0013736</name>
</gene>
<proteinExistence type="predicted"/>
<keyword evidence="3" id="KW-1185">Reference proteome</keyword>
<comment type="caution">
    <text evidence="2">The sequence shown here is derived from an EMBL/GenBank/DDBJ whole genome shotgun (WGS) entry which is preliminary data.</text>
</comment>
<evidence type="ECO:0000313" key="3">
    <source>
        <dbReference type="Proteomes" id="UP000886520"/>
    </source>
</evidence>
<dbReference type="AlphaFoldDB" id="A0A9D4ZFM7"/>
<protein>
    <submittedName>
        <fullName evidence="2">Uncharacterized protein</fullName>
    </submittedName>
</protein>
<organism evidence="2 3">
    <name type="scientific">Adiantum capillus-veneris</name>
    <name type="common">Maidenhair fern</name>
    <dbReference type="NCBI Taxonomy" id="13818"/>
    <lineage>
        <taxon>Eukaryota</taxon>
        <taxon>Viridiplantae</taxon>
        <taxon>Streptophyta</taxon>
        <taxon>Embryophyta</taxon>
        <taxon>Tracheophyta</taxon>
        <taxon>Polypodiopsida</taxon>
        <taxon>Polypodiidae</taxon>
        <taxon>Polypodiales</taxon>
        <taxon>Pteridineae</taxon>
        <taxon>Pteridaceae</taxon>
        <taxon>Vittarioideae</taxon>
        <taxon>Adiantum</taxon>
    </lineage>
</organism>
<feature type="region of interest" description="Disordered" evidence="1">
    <location>
        <begin position="160"/>
        <end position="181"/>
    </location>
</feature>
<dbReference type="PANTHER" id="PTHR34356:SF1">
    <property type="entry name" value="ANTIGENIC HEAT-STABLE PROTEIN"/>
    <property type="match status" value="1"/>
</dbReference>
<dbReference type="OrthoDB" id="2021066at2759"/>
<reference evidence="2" key="1">
    <citation type="submission" date="2021-01" db="EMBL/GenBank/DDBJ databases">
        <title>Adiantum capillus-veneris genome.</title>
        <authorList>
            <person name="Fang Y."/>
            <person name="Liao Q."/>
        </authorList>
    </citation>
    <scope>NUCLEOTIDE SEQUENCE</scope>
    <source>
        <strain evidence="2">H3</strain>
        <tissue evidence="2">Leaf</tissue>
    </source>
</reference>